<accession>W1Q226</accession>
<feature type="transmembrane region" description="Helical" evidence="6">
    <location>
        <begin position="118"/>
        <end position="136"/>
    </location>
</feature>
<comment type="similarity">
    <text evidence="2">Belongs to the EamA transporter family.</text>
</comment>
<dbReference type="AlphaFoldDB" id="W1Q226"/>
<proteinExistence type="inferred from homology"/>
<dbReference type="EMBL" id="ACIN03000013">
    <property type="protein sequence ID" value="ESK65115.1"/>
    <property type="molecule type" value="Genomic_DNA"/>
</dbReference>
<gene>
    <name evidence="8" type="ORF">GCWU000182_001276</name>
</gene>
<organism evidence="8 9">
    <name type="scientific">Abiotrophia defectiva ATCC 49176</name>
    <dbReference type="NCBI Taxonomy" id="592010"/>
    <lineage>
        <taxon>Bacteria</taxon>
        <taxon>Bacillati</taxon>
        <taxon>Bacillota</taxon>
        <taxon>Bacilli</taxon>
        <taxon>Lactobacillales</taxon>
        <taxon>Aerococcaceae</taxon>
        <taxon>Abiotrophia</taxon>
    </lineage>
</organism>
<evidence type="ECO:0000313" key="8">
    <source>
        <dbReference type="EMBL" id="ESK65115.1"/>
    </source>
</evidence>
<dbReference type="PANTHER" id="PTHR32322">
    <property type="entry name" value="INNER MEMBRANE TRANSPORTER"/>
    <property type="match status" value="1"/>
</dbReference>
<feature type="transmembrane region" description="Helical" evidence="6">
    <location>
        <begin position="233"/>
        <end position="253"/>
    </location>
</feature>
<dbReference type="eggNOG" id="COG0697">
    <property type="taxonomic scope" value="Bacteria"/>
</dbReference>
<dbReference type="InterPro" id="IPR037185">
    <property type="entry name" value="EmrE-like"/>
</dbReference>
<dbReference type="Pfam" id="PF00892">
    <property type="entry name" value="EamA"/>
    <property type="match status" value="2"/>
</dbReference>
<evidence type="ECO:0000256" key="4">
    <source>
        <dbReference type="ARBA" id="ARBA00022989"/>
    </source>
</evidence>
<comment type="subcellular location">
    <subcellularLocation>
        <location evidence="1">Endomembrane system</location>
        <topology evidence="1">Multi-pass membrane protein</topology>
    </subcellularLocation>
</comment>
<feature type="transmembrane region" description="Helical" evidence="6">
    <location>
        <begin position="175"/>
        <end position="192"/>
    </location>
</feature>
<evidence type="ECO:0000256" key="6">
    <source>
        <dbReference type="SAM" id="Phobius"/>
    </source>
</evidence>
<evidence type="ECO:0000256" key="1">
    <source>
        <dbReference type="ARBA" id="ARBA00004127"/>
    </source>
</evidence>
<dbReference type="SUPFAM" id="SSF103481">
    <property type="entry name" value="Multidrug resistance efflux transporter EmrE"/>
    <property type="match status" value="2"/>
</dbReference>
<keyword evidence="9" id="KW-1185">Reference proteome</keyword>
<protein>
    <submittedName>
        <fullName evidence="8">Membrane protein</fullName>
    </submittedName>
</protein>
<feature type="transmembrane region" description="Helical" evidence="6">
    <location>
        <begin position="259"/>
        <end position="282"/>
    </location>
</feature>
<dbReference type="HOGENOM" id="CLU_033863_19_0_9"/>
<keyword evidence="4 6" id="KW-1133">Transmembrane helix</keyword>
<feature type="domain" description="EamA" evidence="7">
    <location>
        <begin position="204"/>
        <end position="336"/>
    </location>
</feature>
<feature type="domain" description="EamA" evidence="7">
    <location>
        <begin position="51"/>
        <end position="190"/>
    </location>
</feature>
<dbReference type="Proteomes" id="UP000019050">
    <property type="component" value="Unassembled WGS sequence"/>
</dbReference>
<evidence type="ECO:0000313" key="9">
    <source>
        <dbReference type="Proteomes" id="UP000019050"/>
    </source>
</evidence>
<dbReference type="STRING" id="592010.GCWU000182_001276"/>
<evidence type="ECO:0000256" key="2">
    <source>
        <dbReference type="ARBA" id="ARBA00007362"/>
    </source>
</evidence>
<evidence type="ECO:0000256" key="5">
    <source>
        <dbReference type="ARBA" id="ARBA00023136"/>
    </source>
</evidence>
<dbReference type="InterPro" id="IPR000620">
    <property type="entry name" value="EamA_dom"/>
</dbReference>
<name>W1Q226_ABIDE</name>
<evidence type="ECO:0000256" key="3">
    <source>
        <dbReference type="ARBA" id="ARBA00022692"/>
    </source>
</evidence>
<comment type="caution">
    <text evidence="8">The sequence shown here is derived from an EMBL/GenBank/DDBJ whole genome shotgun (WGS) entry which is preliminary data.</text>
</comment>
<feature type="transmembrane region" description="Helical" evidence="6">
    <location>
        <begin position="204"/>
        <end position="221"/>
    </location>
</feature>
<feature type="transmembrane region" description="Helical" evidence="6">
    <location>
        <begin position="318"/>
        <end position="337"/>
    </location>
</feature>
<reference evidence="8" key="1">
    <citation type="submission" date="2013-06" db="EMBL/GenBank/DDBJ databases">
        <authorList>
            <person name="Weinstock G."/>
            <person name="Sodergren E."/>
            <person name="Clifton S."/>
            <person name="Fulton L."/>
            <person name="Fulton B."/>
            <person name="Courtney L."/>
            <person name="Fronick C."/>
            <person name="Harrison M."/>
            <person name="Strong C."/>
            <person name="Farmer C."/>
            <person name="Delahaunty K."/>
            <person name="Markovic C."/>
            <person name="Hall O."/>
            <person name="Minx P."/>
            <person name="Tomlinson C."/>
            <person name="Mitreva M."/>
            <person name="Nelson J."/>
            <person name="Hou S."/>
            <person name="Wollam A."/>
            <person name="Pepin K.H."/>
            <person name="Johnson M."/>
            <person name="Bhonagiri V."/>
            <person name="Nash W.E."/>
            <person name="Warren W."/>
            <person name="Chinwalla A."/>
            <person name="Mardis E.R."/>
            <person name="Wilson R.K."/>
        </authorList>
    </citation>
    <scope>NUCLEOTIDE SEQUENCE [LARGE SCALE GENOMIC DNA]</scope>
    <source>
        <strain evidence="8">ATCC 49176</strain>
    </source>
</reference>
<dbReference type="PANTHER" id="PTHR32322:SF2">
    <property type="entry name" value="EAMA DOMAIN-CONTAINING PROTEIN"/>
    <property type="match status" value="1"/>
</dbReference>
<dbReference type="GO" id="GO:0016020">
    <property type="term" value="C:membrane"/>
    <property type="evidence" value="ECO:0007669"/>
    <property type="project" value="UniProtKB-SubCell"/>
</dbReference>
<keyword evidence="5 6" id="KW-0472">Membrane</keyword>
<dbReference type="InterPro" id="IPR050638">
    <property type="entry name" value="AA-Vitamin_Transporters"/>
</dbReference>
<keyword evidence="3 6" id="KW-0812">Transmembrane</keyword>
<evidence type="ECO:0000259" key="7">
    <source>
        <dbReference type="Pfam" id="PF00892"/>
    </source>
</evidence>
<feature type="transmembrane region" description="Helical" evidence="6">
    <location>
        <begin position="54"/>
        <end position="73"/>
    </location>
</feature>
<feature type="transmembrane region" description="Helical" evidence="6">
    <location>
        <begin position="142"/>
        <end position="163"/>
    </location>
</feature>
<feature type="transmembrane region" description="Helical" evidence="6">
    <location>
        <begin position="79"/>
        <end position="102"/>
    </location>
</feature>
<sequence length="348" mass="37288">MYQKISTKETKSNFAKASRLVGKRVMTRTEKLCILISVENKEEETMTALWKGRLYTILGAASWGLSGVCGQYLMQTAQIPARIVVSIRMLLAGLIMTTYLLACQRPQLKALSQDKRSLVQLVIFALFGIVLCQLTYLEAIGASNAGTATVLQYTSPILVIAYVSLKTRQAPTGQLLAAIALAILGTALIATHGDITSLSLTPAGLSWGLVAAVGYALYTVLPADLLQRHNATLVTGLGLLLGGASLFLANQTWTYPIDWQPLTILAMAGLVVVGTLLAYTLFLKGVALVGPMEASLLGASEPISAVFFAFLLMSEHFYLIDLLGMVLIIAAVVWVSLHPKAAPHPVND</sequence>
<feature type="transmembrane region" description="Helical" evidence="6">
    <location>
        <begin position="294"/>
        <end position="312"/>
    </location>
</feature>